<dbReference type="PANTHER" id="PTHR13789:SF309">
    <property type="entry name" value="PUTATIVE (AFU_ORTHOLOGUE AFUA_6G14510)-RELATED"/>
    <property type="match status" value="1"/>
</dbReference>
<keyword evidence="4" id="KW-1185">Reference proteome</keyword>
<dbReference type="EMBL" id="JALJOV010001073">
    <property type="protein sequence ID" value="KAK9855143.1"/>
    <property type="molecule type" value="Genomic_DNA"/>
</dbReference>
<protein>
    <recommendedName>
        <fullName evidence="5">FAD-binding domain-containing protein</fullName>
    </recommendedName>
</protein>
<dbReference type="PANTHER" id="PTHR13789">
    <property type="entry name" value="MONOOXYGENASE"/>
    <property type="match status" value="1"/>
</dbReference>
<dbReference type="SUPFAM" id="SSF51905">
    <property type="entry name" value="FAD/NAD(P)-binding domain"/>
    <property type="match status" value="1"/>
</dbReference>
<evidence type="ECO:0000256" key="1">
    <source>
        <dbReference type="ARBA" id="ARBA00023002"/>
    </source>
</evidence>
<reference evidence="3 4" key="1">
    <citation type="journal article" date="2024" name="Nat. Commun.">
        <title>Phylogenomics reveals the evolutionary origins of lichenization in chlorophyte algae.</title>
        <authorList>
            <person name="Puginier C."/>
            <person name="Libourel C."/>
            <person name="Otte J."/>
            <person name="Skaloud P."/>
            <person name="Haon M."/>
            <person name="Grisel S."/>
            <person name="Petersen M."/>
            <person name="Berrin J.G."/>
            <person name="Delaux P.M."/>
            <person name="Dal Grande F."/>
            <person name="Keller J."/>
        </authorList>
    </citation>
    <scope>NUCLEOTIDE SEQUENCE [LARGE SCALE GENOMIC DNA]</scope>
    <source>
        <strain evidence="3 4">SAG 2523</strain>
    </source>
</reference>
<dbReference type="Gene3D" id="3.50.50.60">
    <property type="entry name" value="FAD/NAD(P)-binding domain"/>
    <property type="match status" value="2"/>
</dbReference>
<keyword evidence="2" id="KW-0503">Monooxygenase</keyword>
<name>A0AAW1STH6_9CHLO</name>
<gene>
    <name evidence="3" type="ORF">WJX84_004991</name>
</gene>
<accession>A0AAW1STH6</accession>
<evidence type="ECO:0000313" key="4">
    <source>
        <dbReference type="Proteomes" id="UP001485043"/>
    </source>
</evidence>
<sequence length="220" mass="23857">MLDVAFVGGGPAGLCMGHALQRAVPGLNFQVFDRVNSYRPAGKHLNTRQPPVQAKANGGGLAGWYEIQSLLYKYLGTEHVSFSHHFQGCVQEDDSVAVVFHGQPSVRAKLPIGADGYFSAVRAQCPNDGPPSFSGKITWRSRAPWKEGLPNKGTSAWQFRGGNRIGIVYPIPGGQTVDSGGANADSLRSYERSRMPRVRTFVENETVHAGLHLKRLMPAS</sequence>
<keyword evidence="1" id="KW-0560">Oxidoreductase</keyword>
<dbReference type="InterPro" id="IPR050493">
    <property type="entry name" value="FAD-dep_Monooxygenase_BioMet"/>
</dbReference>
<dbReference type="GO" id="GO:0004497">
    <property type="term" value="F:monooxygenase activity"/>
    <property type="evidence" value="ECO:0007669"/>
    <property type="project" value="UniProtKB-KW"/>
</dbReference>
<evidence type="ECO:0000313" key="3">
    <source>
        <dbReference type="EMBL" id="KAK9855143.1"/>
    </source>
</evidence>
<proteinExistence type="predicted"/>
<evidence type="ECO:0008006" key="5">
    <source>
        <dbReference type="Google" id="ProtNLM"/>
    </source>
</evidence>
<dbReference type="Proteomes" id="UP001485043">
    <property type="component" value="Unassembled WGS sequence"/>
</dbReference>
<dbReference type="InterPro" id="IPR036188">
    <property type="entry name" value="FAD/NAD-bd_sf"/>
</dbReference>
<dbReference type="Gene3D" id="3.30.9.30">
    <property type="match status" value="1"/>
</dbReference>
<organism evidence="3 4">
    <name type="scientific">Apatococcus fuscideae</name>
    <dbReference type="NCBI Taxonomy" id="2026836"/>
    <lineage>
        <taxon>Eukaryota</taxon>
        <taxon>Viridiplantae</taxon>
        <taxon>Chlorophyta</taxon>
        <taxon>core chlorophytes</taxon>
        <taxon>Trebouxiophyceae</taxon>
        <taxon>Chlorellales</taxon>
        <taxon>Chlorellaceae</taxon>
        <taxon>Apatococcus</taxon>
    </lineage>
</organism>
<evidence type="ECO:0000256" key="2">
    <source>
        <dbReference type="ARBA" id="ARBA00023033"/>
    </source>
</evidence>
<dbReference type="AlphaFoldDB" id="A0AAW1STH6"/>
<comment type="caution">
    <text evidence="3">The sequence shown here is derived from an EMBL/GenBank/DDBJ whole genome shotgun (WGS) entry which is preliminary data.</text>
</comment>